<keyword evidence="4" id="KW-1185">Reference proteome</keyword>
<proteinExistence type="inferred from homology"/>
<dbReference type="SUPFAM" id="SSF143120">
    <property type="entry name" value="YefM-like"/>
    <property type="match status" value="1"/>
</dbReference>
<dbReference type="Pfam" id="PF02604">
    <property type="entry name" value="PhdYeFM_antitox"/>
    <property type="match status" value="1"/>
</dbReference>
<evidence type="ECO:0000313" key="4">
    <source>
        <dbReference type="Proteomes" id="UP001596052"/>
    </source>
</evidence>
<dbReference type="Gene3D" id="3.40.1620.10">
    <property type="entry name" value="YefM-like domain"/>
    <property type="match status" value="1"/>
</dbReference>
<dbReference type="NCBIfam" id="TIGR01552">
    <property type="entry name" value="phd_fam"/>
    <property type="match status" value="1"/>
</dbReference>
<dbReference type="RefSeq" id="WP_377164694.1">
    <property type="nucleotide sequence ID" value="NZ_JBHSMQ010000002.1"/>
</dbReference>
<dbReference type="InterPro" id="IPR036165">
    <property type="entry name" value="YefM-like_sf"/>
</dbReference>
<evidence type="ECO:0000256" key="1">
    <source>
        <dbReference type="ARBA" id="ARBA00009981"/>
    </source>
</evidence>
<dbReference type="InterPro" id="IPR006442">
    <property type="entry name" value="Antitoxin_Phd/YefM"/>
</dbReference>
<gene>
    <name evidence="3" type="ORF">ACFQDI_06625</name>
</gene>
<name>A0ABW0KNP8_9BACT</name>
<evidence type="ECO:0000313" key="3">
    <source>
        <dbReference type="EMBL" id="MFC5454526.1"/>
    </source>
</evidence>
<organism evidence="3 4">
    <name type="scientific">Prosthecobacter fluviatilis</name>
    <dbReference type="NCBI Taxonomy" id="445931"/>
    <lineage>
        <taxon>Bacteria</taxon>
        <taxon>Pseudomonadati</taxon>
        <taxon>Verrucomicrobiota</taxon>
        <taxon>Verrucomicrobiia</taxon>
        <taxon>Verrucomicrobiales</taxon>
        <taxon>Verrucomicrobiaceae</taxon>
        <taxon>Prosthecobacter</taxon>
    </lineage>
</organism>
<dbReference type="EMBL" id="JBHSMQ010000002">
    <property type="protein sequence ID" value="MFC5454526.1"/>
    <property type="molecule type" value="Genomic_DNA"/>
</dbReference>
<sequence length="90" mass="10047">MFQLEDIHPLSDFQRNAKSHLNRVNKTGRPEVLTVNGRAEAVLLGRKAYEQMQDAMEELAAIKSIQTSLGQMAAGKTISAKTVHERLRSL</sequence>
<comment type="similarity">
    <text evidence="1 2">Belongs to the phD/YefM antitoxin family.</text>
</comment>
<accession>A0ABW0KNP8</accession>
<comment type="function">
    <text evidence="2">Antitoxin component of a type II toxin-antitoxin (TA) system.</text>
</comment>
<comment type="caution">
    <text evidence="3">The sequence shown here is derived from an EMBL/GenBank/DDBJ whole genome shotgun (WGS) entry which is preliminary data.</text>
</comment>
<dbReference type="Proteomes" id="UP001596052">
    <property type="component" value="Unassembled WGS sequence"/>
</dbReference>
<protein>
    <recommendedName>
        <fullName evidence="2">Antitoxin</fullName>
    </recommendedName>
</protein>
<evidence type="ECO:0000256" key="2">
    <source>
        <dbReference type="RuleBase" id="RU362080"/>
    </source>
</evidence>
<reference evidence="4" key="1">
    <citation type="journal article" date="2019" name="Int. J. Syst. Evol. Microbiol.">
        <title>The Global Catalogue of Microorganisms (GCM) 10K type strain sequencing project: providing services to taxonomists for standard genome sequencing and annotation.</title>
        <authorList>
            <consortium name="The Broad Institute Genomics Platform"/>
            <consortium name="The Broad Institute Genome Sequencing Center for Infectious Disease"/>
            <person name="Wu L."/>
            <person name="Ma J."/>
        </authorList>
    </citation>
    <scope>NUCLEOTIDE SEQUENCE [LARGE SCALE GENOMIC DNA]</scope>
    <source>
        <strain evidence="4">CGMCC 4.1469</strain>
    </source>
</reference>